<dbReference type="RefSeq" id="WP_234611350.1">
    <property type="nucleotide sequence ID" value="NZ_CP098806.1"/>
</dbReference>
<dbReference type="EMBL" id="JAJTTA010000001">
    <property type="protein sequence ID" value="MCF0038846.1"/>
    <property type="molecule type" value="Genomic_DNA"/>
</dbReference>
<gene>
    <name evidence="1" type="ORF">LXM24_02025</name>
</gene>
<evidence type="ECO:0000313" key="2">
    <source>
        <dbReference type="Proteomes" id="UP001139700"/>
    </source>
</evidence>
<dbReference type="SUPFAM" id="SSF52058">
    <property type="entry name" value="L domain-like"/>
    <property type="match status" value="1"/>
</dbReference>
<sequence length="376" mass="42411">MRKIYLFLLFLPTLFLACKKDGKEEEPKPEEVLTNTSLVKVEAGFEKALIRLGIDKSGKQDGLILYQDVKDIDSLYIRGQVRDEIQGLGGIEYFTNLRSLTTLFSKPDSLDLSKNTKLEYLHIQTGMEVGGERNAMRYLNVLNCKELKYLRCSNNLIATLDLSQNTQLRELHCHENFNLKALDLSKNTELLVLSTLMGDEFKEMDLKNNLKLRKLLWQSRGVGKLDISNLDDLTYLYLGVGDASFNLGDKPKLDTLILTYTKLNSLDFTKTPNLVSLELGEGLESVDLSALKGLKKLSCFNSGFSELNLSSNILLTEFFGNGLKQLTKLDLSSCKDLKKLTVFDSPKLASICLARLPEPSDSSWQKPEHTKFEVCK</sequence>
<name>A0A9X1P5N2_9BACT</name>
<dbReference type="AlphaFoldDB" id="A0A9X1P5N2"/>
<dbReference type="Proteomes" id="UP001139700">
    <property type="component" value="Unassembled WGS sequence"/>
</dbReference>
<keyword evidence="2" id="KW-1185">Reference proteome</keyword>
<dbReference type="PROSITE" id="PS51257">
    <property type="entry name" value="PROKAR_LIPOPROTEIN"/>
    <property type="match status" value="1"/>
</dbReference>
<reference evidence="1" key="1">
    <citation type="submission" date="2021-12" db="EMBL/GenBank/DDBJ databases">
        <title>Novel species in genus Dyadobacter.</title>
        <authorList>
            <person name="Ma C."/>
        </authorList>
    </citation>
    <scope>NUCLEOTIDE SEQUENCE</scope>
    <source>
        <strain evidence="1">CY399</strain>
    </source>
</reference>
<dbReference type="Gene3D" id="3.80.10.10">
    <property type="entry name" value="Ribonuclease Inhibitor"/>
    <property type="match status" value="1"/>
</dbReference>
<organism evidence="1 2">
    <name type="scientific">Dyadobacter fanqingshengii</name>
    <dbReference type="NCBI Taxonomy" id="2906443"/>
    <lineage>
        <taxon>Bacteria</taxon>
        <taxon>Pseudomonadati</taxon>
        <taxon>Bacteroidota</taxon>
        <taxon>Cytophagia</taxon>
        <taxon>Cytophagales</taxon>
        <taxon>Spirosomataceae</taxon>
        <taxon>Dyadobacter</taxon>
    </lineage>
</organism>
<comment type="caution">
    <text evidence="1">The sequence shown here is derived from an EMBL/GenBank/DDBJ whole genome shotgun (WGS) entry which is preliminary data.</text>
</comment>
<proteinExistence type="predicted"/>
<evidence type="ECO:0000313" key="1">
    <source>
        <dbReference type="EMBL" id="MCF0038846.1"/>
    </source>
</evidence>
<protein>
    <recommendedName>
        <fullName evidence="3">Leucine-rich repeat domain-containing protein</fullName>
    </recommendedName>
</protein>
<accession>A0A9X1P5N2</accession>
<evidence type="ECO:0008006" key="3">
    <source>
        <dbReference type="Google" id="ProtNLM"/>
    </source>
</evidence>
<dbReference type="InterPro" id="IPR032675">
    <property type="entry name" value="LRR_dom_sf"/>
</dbReference>